<protein>
    <submittedName>
        <fullName evidence="2">Uncharacterized protein</fullName>
    </submittedName>
</protein>
<keyword evidence="1" id="KW-0812">Transmembrane</keyword>
<dbReference type="AlphaFoldDB" id="A0A9N8S0J1"/>
<proteinExistence type="predicted"/>
<gene>
    <name evidence="2" type="ORF">LMG31841_04318</name>
</gene>
<evidence type="ECO:0000313" key="3">
    <source>
        <dbReference type="Proteomes" id="UP000789704"/>
    </source>
</evidence>
<feature type="transmembrane region" description="Helical" evidence="1">
    <location>
        <begin position="6"/>
        <end position="29"/>
    </location>
</feature>
<comment type="caution">
    <text evidence="2">The sequence shown here is derived from an EMBL/GenBank/DDBJ whole genome shotgun (WGS) entry which is preliminary data.</text>
</comment>
<keyword evidence="1" id="KW-0472">Membrane</keyword>
<organism evidence="2 3">
    <name type="scientific">Paraburkholderia saeva</name>
    <dbReference type="NCBI Taxonomy" id="2777537"/>
    <lineage>
        <taxon>Bacteria</taxon>
        <taxon>Pseudomonadati</taxon>
        <taxon>Pseudomonadota</taxon>
        <taxon>Betaproteobacteria</taxon>
        <taxon>Burkholderiales</taxon>
        <taxon>Burkholderiaceae</taxon>
        <taxon>Paraburkholderia</taxon>
    </lineage>
</organism>
<evidence type="ECO:0000313" key="2">
    <source>
        <dbReference type="EMBL" id="CAG4913944.1"/>
    </source>
</evidence>
<dbReference type="Proteomes" id="UP000789704">
    <property type="component" value="Unassembled WGS sequence"/>
</dbReference>
<sequence length="51" mass="5451">MDDPSVLYLCVALGCVVLICAVLAVAILAGRRREKTSHLSDGVHRSRIDAS</sequence>
<keyword evidence="1" id="KW-1133">Transmembrane helix</keyword>
<dbReference type="EMBL" id="CAJQZC010000009">
    <property type="protein sequence ID" value="CAG4913944.1"/>
    <property type="molecule type" value="Genomic_DNA"/>
</dbReference>
<evidence type="ECO:0000256" key="1">
    <source>
        <dbReference type="SAM" id="Phobius"/>
    </source>
</evidence>
<name>A0A9N8S0J1_9BURK</name>
<accession>A0A9N8S0J1</accession>
<keyword evidence="3" id="KW-1185">Reference proteome</keyword>
<reference evidence="2" key="1">
    <citation type="submission" date="2021-04" db="EMBL/GenBank/DDBJ databases">
        <authorList>
            <person name="Vanwijnsberghe S."/>
        </authorList>
    </citation>
    <scope>NUCLEOTIDE SEQUENCE</scope>
    <source>
        <strain evidence="2">LMG 31841</strain>
    </source>
</reference>